<dbReference type="STRING" id="108003.B1C78_11975"/>
<dbReference type="Gene3D" id="3.40.50.1240">
    <property type="entry name" value="Phosphoglycerate mutase-like"/>
    <property type="match status" value="1"/>
</dbReference>
<dbReference type="Proteomes" id="UP000189462">
    <property type="component" value="Unassembled WGS sequence"/>
</dbReference>
<dbReference type="InterPro" id="IPR029033">
    <property type="entry name" value="His_PPase_superfam"/>
</dbReference>
<name>A0A1V3NE54_9GAMM</name>
<dbReference type="Pfam" id="PF00300">
    <property type="entry name" value="His_Phos_1"/>
    <property type="match status" value="1"/>
</dbReference>
<dbReference type="SUPFAM" id="SSF53254">
    <property type="entry name" value="Phosphoglycerate mutase-like"/>
    <property type="match status" value="1"/>
</dbReference>
<reference evidence="2 3" key="1">
    <citation type="submission" date="2017-02" db="EMBL/GenBank/DDBJ databases">
        <title>Genomic diversity within the haloalkaliphilic genus Thioalkalivibrio.</title>
        <authorList>
            <person name="Ahn A.-C."/>
            <person name="Meier-Kolthoff J."/>
            <person name="Overmars L."/>
            <person name="Richter M."/>
            <person name="Woyke T."/>
            <person name="Sorokin D.Y."/>
            <person name="Muyzer G."/>
        </authorList>
    </citation>
    <scope>NUCLEOTIDE SEQUENCE [LARGE SCALE GENOMIC DNA]</scope>
    <source>
        <strain evidence="2 3">ALJD</strain>
    </source>
</reference>
<feature type="signal peptide" evidence="1">
    <location>
        <begin position="1"/>
        <end position="19"/>
    </location>
</feature>
<evidence type="ECO:0008006" key="4">
    <source>
        <dbReference type="Google" id="ProtNLM"/>
    </source>
</evidence>
<dbReference type="AlphaFoldDB" id="A0A1V3NE54"/>
<comment type="caution">
    <text evidence="2">The sequence shown here is derived from an EMBL/GenBank/DDBJ whole genome shotgun (WGS) entry which is preliminary data.</text>
</comment>
<keyword evidence="1" id="KW-0732">Signal</keyword>
<dbReference type="EMBL" id="MVBK01000072">
    <property type="protein sequence ID" value="OOG23223.1"/>
    <property type="molecule type" value="Genomic_DNA"/>
</dbReference>
<evidence type="ECO:0000313" key="2">
    <source>
        <dbReference type="EMBL" id="OOG23223.1"/>
    </source>
</evidence>
<sequence>MTHKRFITCCLLVILAATAGCAPRMWSPEGTTTTVVLVRHTERSMITEELTDAGRARAAALPAAVADLDIVAIYSPDLSRNIDTAAPLALERGLPIIRMPANPDETEVARRLLSDHPGATVLWVGNITNLDRIFAILGGKGPPPVEYGDLYILRVPDSGDSQLVKRHFGE</sequence>
<proteinExistence type="predicted"/>
<gene>
    <name evidence="2" type="ORF">B1C78_11975</name>
</gene>
<accession>A0A1V3NE54</accession>
<keyword evidence="3" id="KW-1185">Reference proteome</keyword>
<evidence type="ECO:0000313" key="3">
    <source>
        <dbReference type="Proteomes" id="UP000189462"/>
    </source>
</evidence>
<protein>
    <recommendedName>
        <fullName evidence="4">Histidine phosphatase family protein</fullName>
    </recommendedName>
</protein>
<feature type="chain" id="PRO_5012821650" description="Histidine phosphatase family protein" evidence="1">
    <location>
        <begin position="20"/>
        <end position="170"/>
    </location>
</feature>
<organism evidence="2 3">
    <name type="scientific">Thioalkalivibrio denitrificans</name>
    <dbReference type="NCBI Taxonomy" id="108003"/>
    <lineage>
        <taxon>Bacteria</taxon>
        <taxon>Pseudomonadati</taxon>
        <taxon>Pseudomonadota</taxon>
        <taxon>Gammaproteobacteria</taxon>
        <taxon>Chromatiales</taxon>
        <taxon>Ectothiorhodospiraceae</taxon>
        <taxon>Thioalkalivibrio</taxon>
    </lineage>
</organism>
<evidence type="ECO:0000256" key="1">
    <source>
        <dbReference type="SAM" id="SignalP"/>
    </source>
</evidence>
<dbReference type="InterPro" id="IPR013078">
    <property type="entry name" value="His_Pase_superF_clade-1"/>
</dbReference>
<dbReference type="PROSITE" id="PS51257">
    <property type="entry name" value="PROKAR_LIPOPROTEIN"/>
    <property type="match status" value="1"/>
</dbReference>